<evidence type="ECO:0000256" key="2">
    <source>
        <dbReference type="SAM" id="SignalP"/>
    </source>
</evidence>
<accession>A0AAW4V8Q5</accession>
<sequence>MNKKFLSAVLFGALMVSSTGTFVSCKDYDDDIEELWGAVNGGKEDLSKKVSALETSVSDLQSAQTKLEAEIAAAKKEAADAKAAADQAAADAADAKAAALQAEKNAIEAAKAEIAKVKEELVKMIQNNQGASEEDIKAIESEIATIKGDITALTAAYKGADAEILDKLSKVEGVLGERITNLEADVKTNKEEIGKLQSALKLQQDALDAYKEATGKELGDVKTKLEACEKAVEALQGFDVAETKAAIEQLKNDYKKIAEEITKINTNLDVLSSAIYTGVTHVSLVNSESNNQGEDKWNLNFESVLIQKNIFGDEWTLDKTIANKLEFKGGTQDQKSAKFLIRVSPTNANLDASMISLQDSKGEKLDIVEVKNITPYDELLTGTRGISKGGLWVVEVALKNYDEDSFNAAATNKDGKKVLYAVAVDNTKEDETAMGKRNIISTYDLTLEHGNFDSSEKLNFFVDDTNVNDINNRYTFESKSITGEVESGSTPAKEYKWTGNALTEAFDKNGNVLKDKDGNFVATEEADQAPEIGDNRSNMQAYPAVQNKAITISLKEKKGDKWVAAEKVKAMYVTFDKKANAVESAPSEWNAWNSYKYEGLNTVVEGTTATIKISPNEDQEIINDFIGFRVYAVNLDGTLVDPDGRAFYVKLGEAGVEIPSIETKVIATTVDAKSGAVELSKEDVAKLKGLKIASYEWAADGLGDKVNGVTHTKANGFQVTLTAGEAVITTNNKVVDGILEENQDVTIPTDINKVTIATKFNEKLGMVLDDTKLNGTLTLKNADGFVLATIKVSAEKVLPTAEPAEDKFTAKDNQIVNGVYNCFLIPSQYEMDGTITWDAQSGWGVTGTASEGTMNMENVFNGWKNDFNESEAISGYRIVLANTKYNDDTKDYTDEAEFTKNVAIPNVLINSTTKHATDVEYVYAGVSAYVDNNKVLINQNHAVKAYDSFNTVYNCYMHKPVHTWRWIEAKDGNYTLIDDEWVIDTNKNGKKDTGEVSRALPKTSAVYAEENFEVNCADIFGVNTYNSTKYGVDMTKLNLKEIRVVDAKITSNGSKDEDYFVRNHSQNSQDWGNQTIKFHKNSASTNPTADVASTLTVVYVDMYGHVQTAEVGFTVKKQ</sequence>
<keyword evidence="2" id="KW-0732">Signal</keyword>
<dbReference type="PROSITE" id="PS51257">
    <property type="entry name" value="PROKAR_LIPOPROTEIN"/>
    <property type="match status" value="1"/>
</dbReference>
<feature type="coiled-coil region" evidence="1">
    <location>
        <begin position="240"/>
        <end position="267"/>
    </location>
</feature>
<keyword evidence="1" id="KW-0175">Coiled coil</keyword>
<name>A0AAW4V8Q5_PHOVU</name>
<protein>
    <recommendedName>
        <fullName evidence="5">Cell surface protein</fullName>
    </recommendedName>
</protein>
<proteinExistence type="predicted"/>
<dbReference type="Gene3D" id="1.10.287.1490">
    <property type="match status" value="1"/>
</dbReference>
<evidence type="ECO:0000313" key="4">
    <source>
        <dbReference type="Proteomes" id="UP001199363"/>
    </source>
</evidence>
<feature type="coiled-coil region" evidence="1">
    <location>
        <begin position="43"/>
        <end position="134"/>
    </location>
</feature>
<dbReference type="AlphaFoldDB" id="A0AAW4V8Q5"/>
<evidence type="ECO:0008006" key="5">
    <source>
        <dbReference type="Google" id="ProtNLM"/>
    </source>
</evidence>
<dbReference type="RefSeq" id="WP_117596719.1">
    <property type="nucleotide sequence ID" value="NZ_CP103067.1"/>
</dbReference>
<feature type="signal peptide" evidence="2">
    <location>
        <begin position="1"/>
        <end position="23"/>
    </location>
</feature>
<organism evidence="3 4">
    <name type="scientific">Phocaeicola vulgatus</name>
    <name type="common">Bacteroides vulgatus</name>
    <dbReference type="NCBI Taxonomy" id="821"/>
    <lineage>
        <taxon>Bacteria</taxon>
        <taxon>Pseudomonadati</taxon>
        <taxon>Bacteroidota</taxon>
        <taxon>Bacteroidia</taxon>
        <taxon>Bacteroidales</taxon>
        <taxon>Bacteroidaceae</taxon>
        <taxon>Phocaeicola</taxon>
    </lineage>
</organism>
<feature type="chain" id="PRO_5043431104" description="Cell surface protein" evidence="2">
    <location>
        <begin position="24"/>
        <end position="1118"/>
    </location>
</feature>
<evidence type="ECO:0000256" key="1">
    <source>
        <dbReference type="SAM" id="Coils"/>
    </source>
</evidence>
<reference evidence="3" key="1">
    <citation type="submission" date="2021-10" db="EMBL/GenBank/DDBJ databases">
        <title>Collection of gut derived symbiotic bacterial strains cultured from healthy donors.</title>
        <authorList>
            <person name="Lin H."/>
            <person name="Littmann E."/>
            <person name="Kohout C."/>
            <person name="Pamer E.G."/>
        </authorList>
    </citation>
    <scope>NUCLEOTIDE SEQUENCE</scope>
    <source>
        <strain evidence="3">DFI.1.167</strain>
    </source>
</reference>
<dbReference type="Proteomes" id="UP001199363">
    <property type="component" value="Unassembled WGS sequence"/>
</dbReference>
<dbReference type="EMBL" id="JAJCQG010000063">
    <property type="protein sequence ID" value="MCB7282700.1"/>
    <property type="molecule type" value="Genomic_DNA"/>
</dbReference>
<evidence type="ECO:0000313" key="3">
    <source>
        <dbReference type="EMBL" id="MCB7282700.1"/>
    </source>
</evidence>
<gene>
    <name evidence="3" type="ORF">LI282_16860</name>
</gene>
<comment type="caution">
    <text evidence="3">The sequence shown here is derived from an EMBL/GenBank/DDBJ whole genome shotgun (WGS) entry which is preliminary data.</text>
</comment>